<protein>
    <recommendedName>
        <fullName evidence="5">Ubiquitin-like protease family profile domain-containing protein</fullName>
    </recommendedName>
</protein>
<dbReference type="GeneID" id="110801854"/>
<evidence type="ECO:0000313" key="8">
    <source>
        <dbReference type="RefSeq" id="XP_056689665.1"/>
    </source>
</evidence>
<dbReference type="InterPro" id="IPR038765">
    <property type="entry name" value="Papain-like_cys_pep_sf"/>
</dbReference>
<evidence type="ECO:0000313" key="6">
    <source>
        <dbReference type="Proteomes" id="UP000813463"/>
    </source>
</evidence>
<feature type="region of interest" description="Disordered" evidence="4">
    <location>
        <begin position="1"/>
        <end position="34"/>
    </location>
</feature>
<evidence type="ECO:0000259" key="5">
    <source>
        <dbReference type="PROSITE" id="PS50600"/>
    </source>
</evidence>
<dbReference type="Pfam" id="PF26133">
    <property type="entry name" value="DUF8039"/>
    <property type="match status" value="1"/>
</dbReference>
<dbReference type="RefSeq" id="XP_056689664.1">
    <property type="nucleotide sequence ID" value="XM_056833686.1"/>
</dbReference>
<dbReference type="Proteomes" id="UP000813463">
    <property type="component" value="Chromosome 6"/>
</dbReference>
<evidence type="ECO:0000256" key="1">
    <source>
        <dbReference type="ARBA" id="ARBA00005234"/>
    </source>
</evidence>
<dbReference type="Gene3D" id="3.40.395.10">
    <property type="entry name" value="Adenoviral Proteinase, Chain A"/>
    <property type="match status" value="1"/>
</dbReference>
<gene>
    <name evidence="7 8 9" type="primary">LOC110801854</name>
</gene>
<dbReference type="InterPro" id="IPR003653">
    <property type="entry name" value="Peptidase_C48_C"/>
</dbReference>
<organism evidence="6 7">
    <name type="scientific">Spinacia oleracea</name>
    <name type="common">Spinach</name>
    <dbReference type="NCBI Taxonomy" id="3562"/>
    <lineage>
        <taxon>Eukaryota</taxon>
        <taxon>Viridiplantae</taxon>
        <taxon>Streptophyta</taxon>
        <taxon>Embryophyta</taxon>
        <taxon>Tracheophyta</taxon>
        <taxon>Spermatophyta</taxon>
        <taxon>Magnoliopsida</taxon>
        <taxon>eudicotyledons</taxon>
        <taxon>Gunneridae</taxon>
        <taxon>Pentapetalae</taxon>
        <taxon>Caryophyllales</taxon>
        <taxon>Chenopodiaceae</taxon>
        <taxon>Chenopodioideae</taxon>
        <taxon>Anserineae</taxon>
        <taxon>Spinacia</taxon>
    </lineage>
</organism>
<feature type="domain" description="Ubiquitin-like protease family profile" evidence="5">
    <location>
        <begin position="566"/>
        <end position="663"/>
    </location>
</feature>
<dbReference type="RefSeq" id="XP_056689666.1">
    <property type="nucleotide sequence ID" value="XM_056833688.1"/>
</dbReference>
<evidence type="ECO:0000313" key="7">
    <source>
        <dbReference type="RefSeq" id="XP_056689664.1"/>
    </source>
</evidence>
<dbReference type="InterPro" id="IPR058352">
    <property type="entry name" value="DUF8039"/>
</dbReference>
<sequence length="663" mass="76065">MASGEDHPPSQGDTQEKTKKSTSHKRRGPTTAKYIMEDDDGPYALQWSDDGSAIGEFMNRYIAYTGSITRSKVKIHITHWSMVDEEIKERLWVCIKKLFLCDDNKKEFMLRDCNKRWKDFKTRLTSAYFNKCTKNEVDNPPWKEYAGIDEEDWKVFKEQRESDEFKVTSERNRANQAKNLYPHHLGRGGYGKLEERFVQEQLKKAMLFGASSSKGVKSGETPVVTPRPRYERWMDGRKDKNGNIPNEKTNLVVEKLNELREKEKSGEFVSHGSHDILTEALGNPEHGGHVRGVGGKATLTSVFKRKRRCNQTEGMLTIKQVEEIINFLTQQVWEQTRAKMRVVTLDVLKSCGIQVPKDLEVNMIDVPTRSSCQSVDPDPFANGSKESIPCDILVLEESSGNRVVATGTLLKSVPGELVHGVPLLEDHVKVKILHVVEGEENTPLPLPFFGHESLGEIKGSWAQWPRSQVRLSIENLIDQPPPPKKIRNNLMEGKKLVDTGSAVESRFNDNEEELAPFFIGKDMFLALPNSCKQLYNLYKNRDVDFSVDVDFEEDILYYPDKVSFTAYVFGDDIKKLLNMEYIRTSCVDIWIRFLQNEITKNKLQEEVGFFCPHKLGLVKLRPSIHTKYVNHSITKQSTKKYILAPIRQDKYHWMLVVICLERG</sequence>
<evidence type="ECO:0000256" key="4">
    <source>
        <dbReference type="SAM" id="MobiDB-lite"/>
    </source>
</evidence>
<reference evidence="6" key="1">
    <citation type="journal article" date="2021" name="Nat. Commun.">
        <title>Genomic analyses provide insights into spinach domestication and the genetic basis of agronomic traits.</title>
        <authorList>
            <person name="Cai X."/>
            <person name="Sun X."/>
            <person name="Xu C."/>
            <person name="Sun H."/>
            <person name="Wang X."/>
            <person name="Ge C."/>
            <person name="Zhang Z."/>
            <person name="Wang Q."/>
            <person name="Fei Z."/>
            <person name="Jiao C."/>
            <person name="Wang Q."/>
        </authorList>
    </citation>
    <scope>NUCLEOTIDE SEQUENCE [LARGE SCALE GENOMIC DNA]</scope>
    <source>
        <strain evidence="6">cv. Varoflay</strain>
    </source>
</reference>
<evidence type="ECO:0000256" key="3">
    <source>
        <dbReference type="ARBA" id="ARBA00022801"/>
    </source>
</evidence>
<accession>A0ABM3R253</accession>
<dbReference type="PANTHER" id="PTHR33018">
    <property type="entry name" value="OS10G0338966 PROTEIN-RELATED"/>
    <property type="match status" value="1"/>
</dbReference>
<dbReference type="PROSITE" id="PS50600">
    <property type="entry name" value="ULP_PROTEASE"/>
    <property type="match status" value="1"/>
</dbReference>
<keyword evidence="3" id="KW-0378">Hydrolase</keyword>
<evidence type="ECO:0000313" key="9">
    <source>
        <dbReference type="RefSeq" id="XP_056689666.1"/>
    </source>
</evidence>
<dbReference type="SUPFAM" id="SSF54001">
    <property type="entry name" value="Cysteine proteinases"/>
    <property type="match status" value="1"/>
</dbReference>
<evidence type="ECO:0000256" key="2">
    <source>
        <dbReference type="ARBA" id="ARBA00022670"/>
    </source>
</evidence>
<feature type="compositionally biased region" description="Basic and acidic residues" evidence="4">
    <location>
        <begin position="1"/>
        <end position="19"/>
    </location>
</feature>
<dbReference type="PANTHER" id="PTHR33018:SF31">
    <property type="entry name" value="TRANSPOSASE, PTTA_EN_SPM, PLANT"/>
    <property type="match status" value="1"/>
</dbReference>
<name>A0ABM3R253_SPIOL</name>
<comment type="similarity">
    <text evidence="1">Belongs to the peptidase C48 family.</text>
</comment>
<proteinExistence type="inferred from homology"/>
<dbReference type="RefSeq" id="XP_056689665.1">
    <property type="nucleotide sequence ID" value="XM_056833687.1"/>
</dbReference>
<reference evidence="7 8" key="2">
    <citation type="submission" date="2025-05" db="UniProtKB">
        <authorList>
            <consortium name="RefSeq"/>
        </authorList>
    </citation>
    <scope>IDENTIFICATION</scope>
    <source>
        <tissue evidence="7 8">Leaf</tissue>
    </source>
</reference>
<keyword evidence="2" id="KW-0645">Protease</keyword>
<keyword evidence="6" id="KW-1185">Reference proteome</keyword>